<evidence type="ECO:0000256" key="6">
    <source>
        <dbReference type="ARBA" id="ARBA00022908"/>
    </source>
</evidence>
<keyword evidence="6" id="KW-0229">DNA integration</keyword>
<dbReference type="AlphaFoldDB" id="A0A2A3E1Z8"/>
<dbReference type="GO" id="GO:0003887">
    <property type="term" value="F:DNA-directed DNA polymerase activity"/>
    <property type="evidence" value="ECO:0007669"/>
    <property type="project" value="UniProtKB-KW"/>
</dbReference>
<dbReference type="OrthoDB" id="7696622at2759"/>
<evidence type="ECO:0000256" key="4">
    <source>
        <dbReference type="ARBA" id="ARBA00022801"/>
    </source>
</evidence>
<dbReference type="InterPro" id="IPR036875">
    <property type="entry name" value="Znf_CCHC_sf"/>
</dbReference>
<keyword evidence="8" id="KW-0548">Nucleotidyltransferase</keyword>
<evidence type="ECO:0000256" key="7">
    <source>
        <dbReference type="ARBA" id="ARBA00022918"/>
    </source>
</evidence>
<keyword evidence="3" id="KW-0255">Endonuclease</keyword>
<feature type="domain" description="Integrase catalytic" evidence="11">
    <location>
        <begin position="74"/>
        <end position="139"/>
    </location>
</feature>
<evidence type="ECO:0000313" key="13">
    <source>
        <dbReference type="Proteomes" id="UP000242457"/>
    </source>
</evidence>
<evidence type="ECO:0000256" key="3">
    <source>
        <dbReference type="ARBA" id="ARBA00022759"/>
    </source>
</evidence>
<dbReference type="Proteomes" id="UP000242457">
    <property type="component" value="Unassembled WGS sequence"/>
</dbReference>
<evidence type="ECO:0000256" key="10">
    <source>
        <dbReference type="SAM" id="MobiDB-lite"/>
    </source>
</evidence>
<dbReference type="STRING" id="94128.A0A2A3E1Z8"/>
<feature type="region of interest" description="Disordered" evidence="10">
    <location>
        <begin position="47"/>
        <end position="68"/>
    </location>
</feature>
<dbReference type="InterPro" id="IPR036397">
    <property type="entry name" value="RNaseH_sf"/>
</dbReference>
<dbReference type="InterPro" id="IPR012337">
    <property type="entry name" value="RNaseH-like_sf"/>
</dbReference>
<dbReference type="PANTHER" id="PTHR42648">
    <property type="entry name" value="TRANSPOSASE, PUTATIVE-RELATED"/>
    <property type="match status" value="1"/>
</dbReference>
<organism evidence="12 13">
    <name type="scientific">Apis cerana cerana</name>
    <name type="common">Oriental honeybee</name>
    <dbReference type="NCBI Taxonomy" id="94128"/>
    <lineage>
        <taxon>Eukaryota</taxon>
        <taxon>Metazoa</taxon>
        <taxon>Ecdysozoa</taxon>
        <taxon>Arthropoda</taxon>
        <taxon>Hexapoda</taxon>
        <taxon>Insecta</taxon>
        <taxon>Pterygota</taxon>
        <taxon>Neoptera</taxon>
        <taxon>Endopterygota</taxon>
        <taxon>Hymenoptera</taxon>
        <taxon>Apocrita</taxon>
        <taxon>Aculeata</taxon>
        <taxon>Apoidea</taxon>
        <taxon>Anthophila</taxon>
        <taxon>Apidae</taxon>
        <taxon>Apis</taxon>
    </lineage>
</organism>
<gene>
    <name evidence="12" type="ORF">APICC_01959</name>
</gene>
<keyword evidence="4" id="KW-0378">Hydrolase</keyword>
<keyword evidence="5" id="KW-0460">Magnesium</keyword>
<dbReference type="GO" id="GO:0015074">
    <property type="term" value="P:DNA integration"/>
    <property type="evidence" value="ECO:0007669"/>
    <property type="project" value="UniProtKB-KW"/>
</dbReference>
<evidence type="ECO:0000256" key="2">
    <source>
        <dbReference type="ARBA" id="ARBA00022723"/>
    </source>
</evidence>
<dbReference type="GO" id="GO:0003676">
    <property type="term" value="F:nucleic acid binding"/>
    <property type="evidence" value="ECO:0007669"/>
    <property type="project" value="InterPro"/>
</dbReference>
<sequence length="139" mass="16315">MTKTEKRAENITFTANKHQYKKNFKKDDVRLGVCHCHKPGHWIKECRNRKEATSKKKKNTRKKKESTSSDRIIGLEFANKQIEKLTRRYGITHQKTVPFTSEQNGFAERENRTVVELSSENVIACRKITNQEELKYVGM</sequence>
<dbReference type="InterPro" id="IPR001584">
    <property type="entry name" value="Integrase_cat-core"/>
</dbReference>
<evidence type="ECO:0000256" key="9">
    <source>
        <dbReference type="ARBA" id="ARBA00023172"/>
    </source>
</evidence>
<dbReference type="InterPro" id="IPR039537">
    <property type="entry name" value="Retrotran_Ty1/copia-like"/>
</dbReference>
<feature type="compositionally biased region" description="Basic residues" evidence="10">
    <location>
        <begin position="55"/>
        <end position="64"/>
    </location>
</feature>
<evidence type="ECO:0000256" key="5">
    <source>
        <dbReference type="ARBA" id="ARBA00022842"/>
    </source>
</evidence>
<name>A0A2A3E1Z8_APICC</name>
<evidence type="ECO:0000256" key="1">
    <source>
        <dbReference type="ARBA" id="ARBA00022722"/>
    </source>
</evidence>
<dbReference type="Gene3D" id="3.30.420.10">
    <property type="entry name" value="Ribonuclease H-like superfamily/Ribonuclease H"/>
    <property type="match status" value="1"/>
</dbReference>
<dbReference type="PANTHER" id="PTHR42648:SF11">
    <property type="entry name" value="TRANSPOSON TY4-P GAG-POL POLYPROTEIN"/>
    <property type="match status" value="1"/>
</dbReference>
<keyword evidence="8" id="KW-0808">Transferase</keyword>
<keyword evidence="1" id="KW-0540">Nuclease</keyword>
<dbReference type="GO" id="GO:0006310">
    <property type="term" value="P:DNA recombination"/>
    <property type="evidence" value="ECO:0007669"/>
    <property type="project" value="UniProtKB-KW"/>
</dbReference>
<protein>
    <submittedName>
        <fullName evidence="12">Retrovirus-related Pol polyprotein from transposon TNT</fullName>
    </submittedName>
</protein>
<proteinExistence type="predicted"/>
<dbReference type="EMBL" id="KZ288501">
    <property type="protein sequence ID" value="PBC25159.1"/>
    <property type="molecule type" value="Genomic_DNA"/>
</dbReference>
<dbReference type="GO" id="GO:0003964">
    <property type="term" value="F:RNA-directed DNA polymerase activity"/>
    <property type="evidence" value="ECO:0007669"/>
    <property type="project" value="UniProtKB-KW"/>
</dbReference>
<dbReference type="SUPFAM" id="SSF57756">
    <property type="entry name" value="Retrovirus zinc finger-like domains"/>
    <property type="match status" value="1"/>
</dbReference>
<dbReference type="SUPFAM" id="SSF53098">
    <property type="entry name" value="Ribonuclease H-like"/>
    <property type="match status" value="1"/>
</dbReference>
<keyword evidence="7" id="KW-0695">RNA-directed DNA polymerase</keyword>
<evidence type="ECO:0000313" key="12">
    <source>
        <dbReference type="EMBL" id="PBC25159.1"/>
    </source>
</evidence>
<dbReference type="PROSITE" id="PS50994">
    <property type="entry name" value="INTEGRASE"/>
    <property type="match status" value="1"/>
</dbReference>
<keyword evidence="9" id="KW-0233">DNA recombination</keyword>
<accession>A0A2A3E1Z8</accession>
<keyword evidence="13" id="KW-1185">Reference proteome</keyword>
<keyword evidence="8" id="KW-0239">DNA-directed DNA polymerase</keyword>
<evidence type="ECO:0000256" key="8">
    <source>
        <dbReference type="ARBA" id="ARBA00022932"/>
    </source>
</evidence>
<dbReference type="GO" id="GO:0008270">
    <property type="term" value="F:zinc ion binding"/>
    <property type="evidence" value="ECO:0007669"/>
    <property type="project" value="InterPro"/>
</dbReference>
<dbReference type="GO" id="GO:0004519">
    <property type="term" value="F:endonuclease activity"/>
    <property type="evidence" value="ECO:0007669"/>
    <property type="project" value="UniProtKB-KW"/>
</dbReference>
<keyword evidence="2" id="KW-0479">Metal-binding</keyword>
<evidence type="ECO:0000259" key="11">
    <source>
        <dbReference type="PROSITE" id="PS50994"/>
    </source>
</evidence>
<reference evidence="12 13" key="1">
    <citation type="submission" date="2014-07" db="EMBL/GenBank/DDBJ databases">
        <title>Genomic and transcriptomic analysis on Apis cerana provide comprehensive insights into honey bee biology.</title>
        <authorList>
            <person name="Diao Q."/>
            <person name="Sun L."/>
            <person name="Zheng H."/>
            <person name="Zheng H."/>
            <person name="Xu S."/>
            <person name="Wang S."/>
            <person name="Zeng Z."/>
            <person name="Hu F."/>
            <person name="Su S."/>
            <person name="Wu J."/>
        </authorList>
    </citation>
    <scope>NUCLEOTIDE SEQUENCE [LARGE SCALE GENOMIC DNA]</scope>
    <source>
        <tissue evidence="12">Pupae without intestine</tissue>
    </source>
</reference>
<dbReference type="GO" id="GO:0016787">
    <property type="term" value="F:hydrolase activity"/>
    <property type="evidence" value="ECO:0007669"/>
    <property type="project" value="UniProtKB-KW"/>
</dbReference>